<proteinExistence type="predicted"/>
<protein>
    <recommendedName>
        <fullName evidence="4">TonB-dependent receptor plug domain-containing protein</fullName>
    </recommendedName>
</protein>
<keyword evidence="1" id="KW-0732">Signal</keyword>
<evidence type="ECO:0008006" key="4">
    <source>
        <dbReference type="Google" id="ProtNLM"/>
    </source>
</evidence>
<feature type="signal peptide" evidence="1">
    <location>
        <begin position="1"/>
        <end position="18"/>
    </location>
</feature>
<organism evidence="2 3">
    <name type="scientific">Christiangramia aestuarii</name>
    <dbReference type="NCBI Taxonomy" id="1028746"/>
    <lineage>
        <taxon>Bacteria</taxon>
        <taxon>Pseudomonadati</taxon>
        <taxon>Bacteroidota</taxon>
        <taxon>Flavobacteriia</taxon>
        <taxon>Flavobacteriales</taxon>
        <taxon>Flavobacteriaceae</taxon>
        <taxon>Christiangramia</taxon>
    </lineage>
</organism>
<gene>
    <name evidence="2" type="ORF">FLP08_05540</name>
</gene>
<dbReference type="OrthoDB" id="679547at2"/>
<sequence length="787" mass="89151">MNKYYFLWVIMLSSMILAAQKEQDLQEFQNQFVSLTSEKQESLYLHLSKTKFLPGEDLWFSSYLFNHATLTPINRDEKIHVQLVNKAGNVLESKTYLSSQGHTEGMLQLSDKKYRSGNYLLIAYTDSRENHFSQPIEILGSARDKGAAQELKYDLQLLPEGGHLISGILNTVGVKLINASGHGIDFQKGYLMNSTGDTLTSFASNRFGMAKFLIRPEKGNKYKVVIPADPEFYTAALPEIEETGIVLSSSYLKDQIILTTKTNQVTNQRIQDQDFYLGIEEAGELKLFEFHFPEEQLNVNIPVMKDSLSRGTHLATLFDAELNPISERIVFNGTETGGEIKLQITENTGDSLKVNISSQENSLSLLSISVLPKATKAYGNQKGIHYSAFIKPFVNGFVENPGYYFDPKINERERLYNLDLLFLTQGWSKYDWNQVLENQTPSTPQIGYSIEGRIQSDFDASNKLLLKSRDSGLFEVLEIEKNGDFEMDSLFVLKDSEISIGLLNKRNQVSKPVMFAKVLPRENSLAIEISEEEWEDTEAEFLAREAGDFRNFTRNSTQLDTLTINVKKKEKEEIDLDPFMRSSPMNSLRMVDDEMRSQFVFILDYIRFKGFTIISSPNGVLVCKRATGLKGCTPARIYLDGMELREDAGMLSNLMTENISAISINNSGIGLLQPSQGNGGGGVIRIQTRKDYEQADNNYNEETTYKLKAKNGFSISKEYYNSKYGSYTSKLFQNYGIIDWKSLIYLDNEEKLQNFKILNTATDKISFFVEGITGNGKLISQRIDIDL</sequence>
<name>A0A7K1LML5_9FLAO</name>
<evidence type="ECO:0000313" key="2">
    <source>
        <dbReference type="EMBL" id="MUP42027.1"/>
    </source>
</evidence>
<dbReference type="RefSeq" id="WP_156274867.1">
    <property type="nucleotide sequence ID" value="NZ_BAABGI010000001.1"/>
</dbReference>
<dbReference type="AlphaFoldDB" id="A0A7K1LML5"/>
<reference evidence="2 3" key="1">
    <citation type="submission" date="2019-07" db="EMBL/GenBank/DDBJ databases">
        <title>Gramella aestuarii sp. nov., isolated from a tidal flat, and emended description of Gramella echinicola.</title>
        <authorList>
            <person name="Liu L."/>
        </authorList>
    </citation>
    <scope>NUCLEOTIDE SEQUENCE [LARGE SCALE GENOMIC DNA]</scope>
    <source>
        <strain evidence="2 3">BS12</strain>
    </source>
</reference>
<feature type="chain" id="PRO_5029763753" description="TonB-dependent receptor plug domain-containing protein" evidence="1">
    <location>
        <begin position="19"/>
        <end position="787"/>
    </location>
</feature>
<keyword evidence="3" id="KW-1185">Reference proteome</keyword>
<comment type="caution">
    <text evidence="2">The sequence shown here is derived from an EMBL/GenBank/DDBJ whole genome shotgun (WGS) entry which is preliminary data.</text>
</comment>
<accession>A0A7K1LML5</accession>
<evidence type="ECO:0000256" key="1">
    <source>
        <dbReference type="SAM" id="SignalP"/>
    </source>
</evidence>
<evidence type="ECO:0000313" key="3">
    <source>
        <dbReference type="Proteomes" id="UP000460416"/>
    </source>
</evidence>
<dbReference type="Proteomes" id="UP000460416">
    <property type="component" value="Unassembled WGS sequence"/>
</dbReference>
<dbReference type="EMBL" id="VJVW01000002">
    <property type="protein sequence ID" value="MUP42027.1"/>
    <property type="molecule type" value="Genomic_DNA"/>
</dbReference>